<dbReference type="Proteomes" id="UP000324222">
    <property type="component" value="Unassembled WGS sequence"/>
</dbReference>
<organism evidence="2 3">
    <name type="scientific">Portunus trituberculatus</name>
    <name type="common">Swimming crab</name>
    <name type="synonym">Neptunus trituberculatus</name>
    <dbReference type="NCBI Taxonomy" id="210409"/>
    <lineage>
        <taxon>Eukaryota</taxon>
        <taxon>Metazoa</taxon>
        <taxon>Ecdysozoa</taxon>
        <taxon>Arthropoda</taxon>
        <taxon>Crustacea</taxon>
        <taxon>Multicrustacea</taxon>
        <taxon>Malacostraca</taxon>
        <taxon>Eumalacostraca</taxon>
        <taxon>Eucarida</taxon>
        <taxon>Decapoda</taxon>
        <taxon>Pleocyemata</taxon>
        <taxon>Brachyura</taxon>
        <taxon>Eubrachyura</taxon>
        <taxon>Portunoidea</taxon>
        <taxon>Portunidae</taxon>
        <taxon>Portuninae</taxon>
        <taxon>Portunus</taxon>
    </lineage>
</organism>
<evidence type="ECO:0000313" key="2">
    <source>
        <dbReference type="EMBL" id="MPC96236.1"/>
    </source>
</evidence>
<keyword evidence="1" id="KW-0812">Transmembrane</keyword>
<keyword evidence="1" id="KW-1133">Transmembrane helix</keyword>
<gene>
    <name evidence="2" type="ORF">E2C01_091481</name>
</gene>
<name>A0A5B7JPH7_PORTR</name>
<dbReference type="EMBL" id="VSRR010105140">
    <property type="protein sequence ID" value="MPC96236.1"/>
    <property type="molecule type" value="Genomic_DNA"/>
</dbReference>
<keyword evidence="1" id="KW-0472">Membrane</keyword>
<sequence length="45" mass="5213">MGVWAEWWWWCARPGRLPRAAPLSILLTTVLTLISLLFFLNARGE</sequence>
<accession>A0A5B7JPH7</accession>
<reference evidence="2 3" key="1">
    <citation type="submission" date="2019-05" db="EMBL/GenBank/DDBJ databases">
        <title>Another draft genome of Portunus trituberculatus and its Hox gene families provides insights of decapod evolution.</title>
        <authorList>
            <person name="Jeong J.-H."/>
            <person name="Song I."/>
            <person name="Kim S."/>
            <person name="Choi T."/>
            <person name="Kim D."/>
            <person name="Ryu S."/>
            <person name="Kim W."/>
        </authorList>
    </citation>
    <scope>NUCLEOTIDE SEQUENCE [LARGE SCALE GENOMIC DNA]</scope>
    <source>
        <tissue evidence="2">Muscle</tissue>
    </source>
</reference>
<evidence type="ECO:0000313" key="3">
    <source>
        <dbReference type="Proteomes" id="UP000324222"/>
    </source>
</evidence>
<proteinExistence type="predicted"/>
<evidence type="ECO:0000256" key="1">
    <source>
        <dbReference type="SAM" id="Phobius"/>
    </source>
</evidence>
<keyword evidence="3" id="KW-1185">Reference proteome</keyword>
<protein>
    <submittedName>
        <fullName evidence="2">Uncharacterized protein</fullName>
    </submittedName>
</protein>
<feature type="transmembrane region" description="Helical" evidence="1">
    <location>
        <begin position="20"/>
        <end position="40"/>
    </location>
</feature>
<comment type="caution">
    <text evidence="2">The sequence shown here is derived from an EMBL/GenBank/DDBJ whole genome shotgun (WGS) entry which is preliminary data.</text>
</comment>
<dbReference type="AlphaFoldDB" id="A0A5B7JPH7"/>